<keyword evidence="1" id="KW-1133">Transmembrane helix</keyword>
<organism evidence="2 3">
    <name type="scientific">Microseira wollei NIES-4236</name>
    <dbReference type="NCBI Taxonomy" id="2530354"/>
    <lineage>
        <taxon>Bacteria</taxon>
        <taxon>Bacillati</taxon>
        <taxon>Cyanobacteriota</taxon>
        <taxon>Cyanophyceae</taxon>
        <taxon>Oscillatoriophycideae</taxon>
        <taxon>Aerosakkonematales</taxon>
        <taxon>Aerosakkonemataceae</taxon>
        <taxon>Microseira</taxon>
    </lineage>
</organism>
<dbReference type="RefSeq" id="WP_226578776.1">
    <property type="nucleotide sequence ID" value="NZ_BLAY01000027.1"/>
</dbReference>
<dbReference type="EMBL" id="BLAY01000027">
    <property type="protein sequence ID" value="GET37386.1"/>
    <property type="molecule type" value="Genomic_DNA"/>
</dbReference>
<evidence type="ECO:0000313" key="2">
    <source>
        <dbReference type="EMBL" id="GET37386.1"/>
    </source>
</evidence>
<evidence type="ECO:0000313" key="3">
    <source>
        <dbReference type="Proteomes" id="UP001050975"/>
    </source>
</evidence>
<keyword evidence="1" id="KW-0472">Membrane</keyword>
<sequence length="102" mass="11837">MYSFPVVAGIIFILNGTIEFLRREYVSGSIWVILGTLSLLTHNMRELENFQFSDLRRLSVKAISFGIALTIAVALFGYQIFRDYTAKYSLNKDRSEHIQRRQ</sequence>
<comment type="caution">
    <text evidence="2">The sequence shown here is derived from an EMBL/GenBank/DDBJ whole genome shotgun (WGS) entry which is preliminary data.</text>
</comment>
<proteinExistence type="predicted"/>
<reference evidence="2" key="1">
    <citation type="submission" date="2019-10" db="EMBL/GenBank/DDBJ databases">
        <title>Draft genome sequece of Microseira wollei NIES-4236.</title>
        <authorList>
            <person name="Yamaguchi H."/>
            <person name="Suzuki S."/>
            <person name="Kawachi M."/>
        </authorList>
    </citation>
    <scope>NUCLEOTIDE SEQUENCE</scope>
    <source>
        <strain evidence="2">NIES-4236</strain>
    </source>
</reference>
<accession>A0AAV3X7S9</accession>
<evidence type="ECO:0000256" key="1">
    <source>
        <dbReference type="SAM" id="Phobius"/>
    </source>
</evidence>
<gene>
    <name evidence="2" type="ORF">MiSe_21390</name>
</gene>
<keyword evidence="1" id="KW-0812">Transmembrane</keyword>
<dbReference type="AlphaFoldDB" id="A0AAV3X7S9"/>
<dbReference type="Proteomes" id="UP001050975">
    <property type="component" value="Unassembled WGS sequence"/>
</dbReference>
<feature type="transmembrane region" description="Helical" evidence="1">
    <location>
        <begin position="25"/>
        <end position="41"/>
    </location>
</feature>
<name>A0AAV3X7S9_9CYAN</name>
<protein>
    <submittedName>
        <fullName evidence="2">Uncharacterized protein</fullName>
    </submittedName>
</protein>
<feature type="transmembrane region" description="Helical" evidence="1">
    <location>
        <begin position="62"/>
        <end position="81"/>
    </location>
</feature>
<keyword evidence="3" id="KW-1185">Reference proteome</keyword>